<evidence type="ECO:0000256" key="1">
    <source>
        <dbReference type="SAM" id="MobiDB-lite"/>
    </source>
</evidence>
<dbReference type="KEGG" id="cput:CONPUDRAFT_166038"/>
<dbReference type="AlphaFoldDB" id="A0A5M3MNC1"/>
<feature type="compositionally biased region" description="Polar residues" evidence="1">
    <location>
        <begin position="90"/>
        <end position="99"/>
    </location>
</feature>
<dbReference type="GeneID" id="19205457"/>
<dbReference type="RefSeq" id="XP_007769468.1">
    <property type="nucleotide sequence ID" value="XM_007771278.1"/>
</dbReference>
<reference evidence="3" key="1">
    <citation type="journal article" date="2012" name="Science">
        <title>The Paleozoic origin of enzymatic lignin decomposition reconstructed from 31 fungal genomes.</title>
        <authorList>
            <person name="Floudas D."/>
            <person name="Binder M."/>
            <person name="Riley R."/>
            <person name="Barry K."/>
            <person name="Blanchette R.A."/>
            <person name="Henrissat B."/>
            <person name="Martinez A.T."/>
            <person name="Otillar R."/>
            <person name="Spatafora J.W."/>
            <person name="Yadav J.S."/>
            <person name="Aerts A."/>
            <person name="Benoit I."/>
            <person name="Boyd A."/>
            <person name="Carlson A."/>
            <person name="Copeland A."/>
            <person name="Coutinho P.M."/>
            <person name="de Vries R.P."/>
            <person name="Ferreira P."/>
            <person name="Findley K."/>
            <person name="Foster B."/>
            <person name="Gaskell J."/>
            <person name="Glotzer D."/>
            <person name="Gorecki P."/>
            <person name="Heitman J."/>
            <person name="Hesse C."/>
            <person name="Hori C."/>
            <person name="Igarashi K."/>
            <person name="Jurgens J.A."/>
            <person name="Kallen N."/>
            <person name="Kersten P."/>
            <person name="Kohler A."/>
            <person name="Kuees U."/>
            <person name="Kumar T.K.A."/>
            <person name="Kuo A."/>
            <person name="LaButti K."/>
            <person name="Larrondo L.F."/>
            <person name="Lindquist E."/>
            <person name="Ling A."/>
            <person name="Lombard V."/>
            <person name="Lucas S."/>
            <person name="Lundell T."/>
            <person name="Martin R."/>
            <person name="McLaughlin D.J."/>
            <person name="Morgenstern I."/>
            <person name="Morin E."/>
            <person name="Murat C."/>
            <person name="Nagy L.G."/>
            <person name="Nolan M."/>
            <person name="Ohm R.A."/>
            <person name="Patyshakuliyeva A."/>
            <person name="Rokas A."/>
            <person name="Ruiz-Duenas F.J."/>
            <person name="Sabat G."/>
            <person name="Salamov A."/>
            <person name="Samejima M."/>
            <person name="Schmutz J."/>
            <person name="Slot J.C."/>
            <person name="St John F."/>
            <person name="Stenlid J."/>
            <person name="Sun H."/>
            <person name="Sun S."/>
            <person name="Syed K."/>
            <person name="Tsang A."/>
            <person name="Wiebenga A."/>
            <person name="Young D."/>
            <person name="Pisabarro A."/>
            <person name="Eastwood D.C."/>
            <person name="Martin F."/>
            <person name="Cullen D."/>
            <person name="Grigoriev I.V."/>
            <person name="Hibbett D.S."/>
        </authorList>
    </citation>
    <scope>NUCLEOTIDE SEQUENCE [LARGE SCALE GENOMIC DNA]</scope>
    <source>
        <strain evidence="3">RWD-64-598 SS2</strain>
    </source>
</reference>
<feature type="region of interest" description="Disordered" evidence="1">
    <location>
        <begin position="70"/>
        <end position="99"/>
    </location>
</feature>
<comment type="caution">
    <text evidence="2">The sequence shown here is derived from an EMBL/GenBank/DDBJ whole genome shotgun (WGS) entry which is preliminary data.</text>
</comment>
<gene>
    <name evidence="2" type="ORF">CONPUDRAFT_166038</name>
</gene>
<dbReference type="Proteomes" id="UP000053558">
    <property type="component" value="Unassembled WGS sequence"/>
</dbReference>
<accession>A0A5M3MNC1</accession>
<organism evidence="2 3">
    <name type="scientific">Coniophora puteana (strain RWD-64-598)</name>
    <name type="common">Brown rot fungus</name>
    <dbReference type="NCBI Taxonomy" id="741705"/>
    <lineage>
        <taxon>Eukaryota</taxon>
        <taxon>Fungi</taxon>
        <taxon>Dikarya</taxon>
        <taxon>Basidiomycota</taxon>
        <taxon>Agaricomycotina</taxon>
        <taxon>Agaricomycetes</taxon>
        <taxon>Agaricomycetidae</taxon>
        <taxon>Boletales</taxon>
        <taxon>Coniophorineae</taxon>
        <taxon>Coniophoraceae</taxon>
        <taxon>Coniophora</taxon>
    </lineage>
</organism>
<dbReference type="OrthoDB" id="3169660at2759"/>
<evidence type="ECO:0000313" key="3">
    <source>
        <dbReference type="Proteomes" id="UP000053558"/>
    </source>
</evidence>
<name>A0A5M3MNC1_CONPW</name>
<dbReference type="EMBL" id="JH711579">
    <property type="protein sequence ID" value="EIW80536.1"/>
    <property type="molecule type" value="Genomic_DNA"/>
</dbReference>
<protein>
    <submittedName>
        <fullName evidence="2">Uncharacterized protein</fullName>
    </submittedName>
</protein>
<evidence type="ECO:0000313" key="2">
    <source>
        <dbReference type="EMBL" id="EIW80536.1"/>
    </source>
</evidence>
<sequence>MDMDLASPLPVNAIVHPNVSLARAGSARILPFYVSLNFAGEIPPHLANQDIPISISVSVAPELEPYTTLSLRAHTKDETEENPDSDWSSDSESIHGDTSSYDDIPFLPLPSTFDRKTPSCWAHLSDNIRNWLLTVRPDSGIRAWGTELFWISWIGAHLHFPYGHWPKWDNAIPLEGSFIESWLTDAYARGPHSTFPTSDAAANFVWSEFLRHASPFCTDLVHSS</sequence>
<keyword evidence="3" id="KW-1185">Reference proteome</keyword>
<proteinExistence type="predicted"/>
<feature type="compositionally biased region" description="Acidic residues" evidence="1">
    <location>
        <begin position="78"/>
        <end position="89"/>
    </location>
</feature>